<dbReference type="PANTHER" id="PTHR22945:SF40">
    <property type="entry name" value="SERPENTINE RECEPTOR, CLASS D (DELTA)-RELATED"/>
    <property type="match status" value="1"/>
</dbReference>
<dbReference type="Pfam" id="PF10317">
    <property type="entry name" value="7TM_GPCR_Srd"/>
    <property type="match status" value="1"/>
</dbReference>
<evidence type="ECO:0000256" key="1">
    <source>
        <dbReference type="ARBA" id="ARBA00004141"/>
    </source>
</evidence>
<evidence type="ECO:0000256" key="5">
    <source>
        <dbReference type="ARBA" id="ARBA00023136"/>
    </source>
</evidence>
<evidence type="ECO:0000256" key="6">
    <source>
        <dbReference type="SAM" id="Phobius"/>
    </source>
</evidence>
<dbReference type="SUPFAM" id="SSF81321">
    <property type="entry name" value="Family A G protein-coupled receptor-like"/>
    <property type="match status" value="1"/>
</dbReference>
<comment type="similarity">
    <text evidence="2">Belongs to the nematode receptor-like protein srd family.</text>
</comment>
<feature type="transmembrane region" description="Helical" evidence="6">
    <location>
        <begin position="6"/>
        <end position="31"/>
    </location>
</feature>
<keyword evidence="7" id="KW-0675">Receptor</keyword>
<feature type="transmembrane region" description="Helical" evidence="6">
    <location>
        <begin position="43"/>
        <end position="61"/>
    </location>
</feature>
<comment type="subcellular location">
    <subcellularLocation>
        <location evidence="1">Membrane</location>
        <topology evidence="1">Multi-pass membrane protein</topology>
    </subcellularLocation>
</comment>
<feature type="transmembrane region" description="Helical" evidence="6">
    <location>
        <begin position="236"/>
        <end position="260"/>
    </location>
</feature>
<feature type="transmembrane region" description="Helical" evidence="6">
    <location>
        <begin position="97"/>
        <end position="122"/>
    </location>
</feature>
<evidence type="ECO:0000256" key="2">
    <source>
        <dbReference type="ARBA" id="ARBA00009166"/>
    </source>
</evidence>
<reference evidence="7 8" key="1">
    <citation type="submission" date="2014-03" db="EMBL/GenBank/DDBJ databases">
        <title>Draft genome of the hookworm Oesophagostomum dentatum.</title>
        <authorList>
            <person name="Mitreva M."/>
        </authorList>
    </citation>
    <scope>NUCLEOTIDE SEQUENCE [LARGE SCALE GENOMIC DNA]</scope>
    <source>
        <strain evidence="7 8">OD-Hann</strain>
    </source>
</reference>
<dbReference type="InterPro" id="IPR050920">
    <property type="entry name" value="Nematode_rcpt-like_delta"/>
</dbReference>
<dbReference type="InterPro" id="IPR019421">
    <property type="entry name" value="7TM_GPCR_serpentine_rcpt_Srd"/>
</dbReference>
<name>A0A0B1TK93_OESDE</name>
<keyword evidence="5 6" id="KW-0472">Membrane</keyword>
<keyword evidence="4 6" id="KW-1133">Transmembrane helix</keyword>
<keyword evidence="8" id="KW-1185">Reference proteome</keyword>
<accession>A0A0B1TK93</accession>
<evidence type="ECO:0000313" key="7">
    <source>
        <dbReference type="EMBL" id="KHJ97983.1"/>
    </source>
</evidence>
<dbReference type="Proteomes" id="UP000053660">
    <property type="component" value="Unassembled WGS sequence"/>
</dbReference>
<dbReference type="Gene3D" id="1.20.1070.10">
    <property type="entry name" value="Rhodopsin 7-helix transmembrane proteins"/>
    <property type="match status" value="1"/>
</dbReference>
<dbReference type="OrthoDB" id="5859769at2759"/>
<feature type="transmembrane region" description="Helical" evidence="6">
    <location>
        <begin position="134"/>
        <end position="155"/>
    </location>
</feature>
<protein>
    <submittedName>
        <fullName evidence="7">7TM chemoreceptor</fullName>
    </submittedName>
</protein>
<proteinExistence type="inferred from homology"/>
<evidence type="ECO:0000256" key="4">
    <source>
        <dbReference type="ARBA" id="ARBA00022989"/>
    </source>
</evidence>
<feature type="transmembrane region" description="Helical" evidence="6">
    <location>
        <begin position="272"/>
        <end position="294"/>
    </location>
</feature>
<organism evidence="7 8">
    <name type="scientific">Oesophagostomum dentatum</name>
    <name type="common">Nodular worm</name>
    <dbReference type="NCBI Taxonomy" id="61180"/>
    <lineage>
        <taxon>Eukaryota</taxon>
        <taxon>Metazoa</taxon>
        <taxon>Ecdysozoa</taxon>
        <taxon>Nematoda</taxon>
        <taxon>Chromadorea</taxon>
        <taxon>Rhabditida</taxon>
        <taxon>Rhabditina</taxon>
        <taxon>Rhabditomorpha</taxon>
        <taxon>Strongyloidea</taxon>
        <taxon>Strongylidae</taxon>
        <taxon>Oesophagostomum</taxon>
    </lineage>
</organism>
<sequence length="326" mass="37412">MDVVAIISMLAFVVGDIIGILLNSVLAFLILKKTSKELRSYSFLIFNFAVCDLIACLFSLLTQARFVGWLRNATCPEHSWYIYNLLWAVSDIWGENFFRICVMLHCYPHGLYTLLFSFYYRYHVLSRGPLKTWTIVRIICLFYVPSFLQLVLLSLSSDEEGNVRKELQDALHYDINNKCVSGLLKPTDWECLYTQVHMGIPVIPVYAAILLLRRNIIVKLKTGAMSEKTRHMHSQLLKAITIQACMPILFISAVTNFILSEFDIYHSPLLEFSSYLSLGFIPVLTPLTSLYFIAPYRKWLTNKLQCKDSAKPAVLVHLSISINMKN</sequence>
<dbReference type="AlphaFoldDB" id="A0A0B1TK93"/>
<dbReference type="PANTHER" id="PTHR22945">
    <property type="entry name" value="SERPENTINE RECEPTOR, CLASS D DELTA"/>
    <property type="match status" value="1"/>
</dbReference>
<feature type="transmembrane region" description="Helical" evidence="6">
    <location>
        <begin position="192"/>
        <end position="212"/>
    </location>
</feature>
<keyword evidence="3 6" id="KW-0812">Transmembrane</keyword>
<evidence type="ECO:0000313" key="8">
    <source>
        <dbReference type="Proteomes" id="UP000053660"/>
    </source>
</evidence>
<evidence type="ECO:0000256" key="3">
    <source>
        <dbReference type="ARBA" id="ARBA00022692"/>
    </source>
</evidence>
<gene>
    <name evidence="7" type="ORF">OESDEN_02034</name>
</gene>
<dbReference type="EMBL" id="KN549371">
    <property type="protein sequence ID" value="KHJ97983.1"/>
    <property type="molecule type" value="Genomic_DNA"/>
</dbReference>
<dbReference type="GO" id="GO:0016020">
    <property type="term" value="C:membrane"/>
    <property type="evidence" value="ECO:0007669"/>
    <property type="project" value="UniProtKB-SubCell"/>
</dbReference>